<dbReference type="GO" id="GO:0005385">
    <property type="term" value="F:zinc ion transmembrane transporter activity"/>
    <property type="evidence" value="ECO:0007669"/>
    <property type="project" value="TreeGrafter"/>
</dbReference>
<evidence type="ECO:0000256" key="6">
    <source>
        <dbReference type="ARBA" id="ARBA00023065"/>
    </source>
</evidence>
<feature type="transmembrane region" description="Helical" evidence="8">
    <location>
        <begin position="83"/>
        <end position="104"/>
    </location>
</feature>
<feature type="domain" description="Cation efflux protein cytoplasmic" evidence="10">
    <location>
        <begin position="215"/>
        <end position="291"/>
    </location>
</feature>
<evidence type="ECO:0000256" key="8">
    <source>
        <dbReference type="SAM" id="Phobius"/>
    </source>
</evidence>
<sequence length="314" mass="34293">MSNHHGHSHSHTGNKKALLISFLIITGYMIVEAIGGLLTNSLALLSDAGHMLSDSISLGIGLLAFTFGEKVANYSKTYGYKRLEILAAFFNGLALIVIAVFIIYEAIGRFSNPPEIASTGMFVIGIIGLFVNILVAWIMMRQGDTHENLNLHAAFLHVISDMLGSIGAIVAAILIMLFGWGWADPVASLIVAVLVLNSGWRVTMDSLHILMEGTPQNIDIDDIVNTMINIPGVISVHDLHVWSITSGSNALSCHAVVDGDLSITDCQKILRNIEHELAHKGIQHVTVQMENSENPHENSVMCRTQYEVHLHHQH</sequence>
<evidence type="ECO:0000256" key="5">
    <source>
        <dbReference type="ARBA" id="ARBA00022989"/>
    </source>
</evidence>
<proteinExistence type="inferred from homology"/>
<evidence type="ECO:0000256" key="7">
    <source>
        <dbReference type="ARBA" id="ARBA00023136"/>
    </source>
</evidence>
<dbReference type="PANTHER" id="PTHR11562:SF17">
    <property type="entry name" value="RE54080P-RELATED"/>
    <property type="match status" value="1"/>
</dbReference>
<accession>A0A090ITU1</accession>
<dbReference type="InterPro" id="IPR027469">
    <property type="entry name" value="Cation_efflux_TMD_sf"/>
</dbReference>
<evidence type="ECO:0000256" key="4">
    <source>
        <dbReference type="ARBA" id="ARBA00022692"/>
    </source>
</evidence>
<feature type="transmembrane region" description="Helical" evidence="8">
    <location>
        <begin position="116"/>
        <end position="139"/>
    </location>
</feature>
<dbReference type="NCBIfam" id="TIGR01297">
    <property type="entry name" value="CDF"/>
    <property type="match status" value="1"/>
</dbReference>
<dbReference type="InterPro" id="IPR050681">
    <property type="entry name" value="CDF/SLC30A"/>
</dbReference>
<dbReference type="InterPro" id="IPR058533">
    <property type="entry name" value="Cation_efflux_TM"/>
</dbReference>
<dbReference type="Pfam" id="PF16916">
    <property type="entry name" value="ZT_dimer"/>
    <property type="match status" value="1"/>
</dbReference>
<evidence type="ECO:0000256" key="3">
    <source>
        <dbReference type="ARBA" id="ARBA00022448"/>
    </source>
</evidence>
<keyword evidence="3" id="KW-0813">Transport</keyword>
<evidence type="ECO:0000259" key="10">
    <source>
        <dbReference type="Pfam" id="PF16916"/>
    </source>
</evidence>
<organism evidence="11 12">
    <name type="scientific">Caldibacillus thermoamylovorans</name>
    <dbReference type="NCBI Taxonomy" id="35841"/>
    <lineage>
        <taxon>Bacteria</taxon>
        <taxon>Bacillati</taxon>
        <taxon>Bacillota</taxon>
        <taxon>Bacilli</taxon>
        <taxon>Bacillales</taxon>
        <taxon>Bacillaceae</taxon>
        <taxon>Caldibacillus</taxon>
    </lineage>
</organism>
<dbReference type="Gene3D" id="1.20.1510.10">
    <property type="entry name" value="Cation efflux protein transmembrane domain"/>
    <property type="match status" value="1"/>
</dbReference>
<dbReference type="InterPro" id="IPR036837">
    <property type="entry name" value="Cation_efflux_CTD_sf"/>
</dbReference>
<name>A0A090ITU1_9BACI</name>
<gene>
    <name evidence="11" type="primary">czcD</name>
    <name evidence="11" type="ORF">BT1A1_1648</name>
</gene>
<comment type="similarity">
    <text evidence="2">Belongs to the cation diffusion facilitator (CDF) transporter (TC 2.A.4) family. SLC30A subfamily.</text>
</comment>
<keyword evidence="6" id="KW-0406">Ion transport</keyword>
<evidence type="ECO:0000313" key="12">
    <source>
        <dbReference type="Proteomes" id="UP000040576"/>
    </source>
</evidence>
<dbReference type="RefSeq" id="WP_034769912.1">
    <property type="nucleotide sequence ID" value="NZ_CCRF01000047.1"/>
</dbReference>
<evidence type="ECO:0000256" key="1">
    <source>
        <dbReference type="ARBA" id="ARBA00004141"/>
    </source>
</evidence>
<dbReference type="AlphaFoldDB" id="A0A090ITU1"/>
<feature type="transmembrane region" description="Helical" evidence="8">
    <location>
        <begin position="186"/>
        <end position="203"/>
    </location>
</feature>
<dbReference type="Pfam" id="PF01545">
    <property type="entry name" value="Cation_efflux"/>
    <property type="match status" value="1"/>
</dbReference>
<keyword evidence="12" id="KW-1185">Reference proteome</keyword>
<dbReference type="PANTHER" id="PTHR11562">
    <property type="entry name" value="CATION EFFLUX PROTEIN/ ZINC TRANSPORTER"/>
    <property type="match status" value="1"/>
</dbReference>
<keyword evidence="4 8" id="KW-0812">Transmembrane</keyword>
<dbReference type="Gene3D" id="3.30.70.1350">
    <property type="entry name" value="Cation efflux protein, cytoplasmic domain"/>
    <property type="match status" value="1"/>
</dbReference>
<dbReference type="GO" id="GO:0005886">
    <property type="term" value="C:plasma membrane"/>
    <property type="evidence" value="ECO:0007669"/>
    <property type="project" value="TreeGrafter"/>
</dbReference>
<dbReference type="SUPFAM" id="SSF161111">
    <property type="entry name" value="Cation efflux protein transmembrane domain-like"/>
    <property type="match status" value="1"/>
</dbReference>
<dbReference type="InterPro" id="IPR027470">
    <property type="entry name" value="Cation_efflux_CTD"/>
</dbReference>
<keyword evidence="5 8" id="KW-1133">Transmembrane helix</keyword>
<evidence type="ECO:0000313" key="11">
    <source>
        <dbReference type="EMBL" id="CEE01476.1"/>
    </source>
</evidence>
<feature type="domain" description="Cation efflux protein transmembrane" evidence="9">
    <location>
        <begin position="18"/>
        <end position="211"/>
    </location>
</feature>
<feature type="transmembrane region" description="Helical" evidence="8">
    <location>
        <begin position="51"/>
        <end position="71"/>
    </location>
</feature>
<evidence type="ECO:0000256" key="2">
    <source>
        <dbReference type="ARBA" id="ARBA00008873"/>
    </source>
</evidence>
<feature type="transmembrane region" description="Helical" evidence="8">
    <location>
        <begin position="151"/>
        <end position="180"/>
    </location>
</feature>
<feature type="transmembrane region" description="Helical" evidence="8">
    <location>
        <begin position="17"/>
        <end position="39"/>
    </location>
</feature>
<comment type="subcellular location">
    <subcellularLocation>
        <location evidence="1">Membrane</location>
        <topology evidence="1">Multi-pass membrane protein</topology>
    </subcellularLocation>
</comment>
<dbReference type="Proteomes" id="UP000040576">
    <property type="component" value="Unassembled WGS sequence"/>
</dbReference>
<reference evidence="11 12" key="1">
    <citation type="submission" date="2014-07" db="EMBL/GenBank/DDBJ databases">
        <authorList>
            <person name="Wibberg Daniel"/>
        </authorList>
    </citation>
    <scope>NUCLEOTIDE SEQUENCE [LARGE SCALE GENOMIC DNA]</scope>
</reference>
<dbReference type="InterPro" id="IPR002524">
    <property type="entry name" value="Cation_efflux"/>
</dbReference>
<evidence type="ECO:0000259" key="9">
    <source>
        <dbReference type="Pfam" id="PF01545"/>
    </source>
</evidence>
<dbReference type="SUPFAM" id="SSF160240">
    <property type="entry name" value="Cation efflux protein cytoplasmic domain-like"/>
    <property type="match status" value="1"/>
</dbReference>
<keyword evidence="7 8" id="KW-0472">Membrane</keyword>
<dbReference type="EMBL" id="CCRF01000047">
    <property type="protein sequence ID" value="CEE01476.1"/>
    <property type="molecule type" value="Genomic_DNA"/>
</dbReference>
<protein>
    <submittedName>
        <fullName evidence="11">Cadmium, cobalt and zinc/H(+)-K(+) antiporter</fullName>
    </submittedName>
</protein>